<dbReference type="Proteomes" id="UP000543598">
    <property type="component" value="Unassembled WGS sequence"/>
</dbReference>
<gene>
    <name evidence="2" type="ORF">HLA99_06905</name>
</gene>
<name>A0A7Y2Q162_9MICO</name>
<protein>
    <submittedName>
        <fullName evidence="2">Uncharacterized protein</fullName>
    </submittedName>
</protein>
<dbReference type="EMBL" id="JABEMB010000007">
    <property type="protein sequence ID" value="NNH03580.1"/>
    <property type="molecule type" value="Genomic_DNA"/>
</dbReference>
<comment type="caution">
    <text evidence="2">The sequence shown here is derived from an EMBL/GenBank/DDBJ whole genome shotgun (WGS) entry which is preliminary data.</text>
</comment>
<accession>A0A7Y2Q162</accession>
<proteinExistence type="predicted"/>
<dbReference type="AlphaFoldDB" id="A0A7Y2Q162"/>
<evidence type="ECO:0000313" key="2">
    <source>
        <dbReference type="EMBL" id="NNH03580.1"/>
    </source>
</evidence>
<dbReference type="RefSeq" id="WP_167035342.1">
    <property type="nucleotide sequence ID" value="NZ_BAAANA010000002.1"/>
</dbReference>
<keyword evidence="3" id="KW-1185">Reference proteome</keyword>
<keyword evidence="1" id="KW-0812">Transmembrane</keyword>
<keyword evidence="1" id="KW-0472">Membrane</keyword>
<sequence length="72" mass="7662">MWKSDELARTAAVSNGMVWFGLAVFFSGFAAEAAYGAFHGPWFQMVGWAIIALAALGCAVMGSSGRIGCERR</sequence>
<feature type="transmembrane region" description="Helical" evidence="1">
    <location>
        <begin position="12"/>
        <end position="30"/>
    </location>
</feature>
<reference evidence="2 3" key="1">
    <citation type="submission" date="2020-05" db="EMBL/GenBank/DDBJ databases">
        <title>MicrobeNet Type strains.</title>
        <authorList>
            <person name="Nicholson A.C."/>
        </authorList>
    </citation>
    <scope>NUCLEOTIDE SEQUENCE [LARGE SCALE GENOMIC DNA]</scope>
    <source>
        <strain evidence="2 3">JCM 14282</strain>
    </source>
</reference>
<evidence type="ECO:0000313" key="3">
    <source>
        <dbReference type="Proteomes" id="UP000543598"/>
    </source>
</evidence>
<organism evidence="2 3">
    <name type="scientific">Microbacterium ulmi</name>
    <dbReference type="NCBI Taxonomy" id="179095"/>
    <lineage>
        <taxon>Bacteria</taxon>
        <taxon>Bacillati</taxon>
        <taxon>Actinomycetota</taxon>
        <taxon>Actinomycetes</taxon>
        <taxon>Micrococcales</taxon>
        <taxon>Microbacteriaceae</taxon>
        <taxon>Microbacterium</taxon>
    </lineage>
</organism>
<evidence type="ECO:0000256" key="1">
    <source>
        <dbReference type="SAM" id="Phobius"/>
    </source>
</evidence>
<feature type="transmembrane region" description="Helical" evidence="1">
    <location>
        <begin position="42"/>
        <end position="62"/>
    </location>
</feature>
<keyword evidence="1" id="KW-1133">Transmembrane helix</keyword>